<organism evidence="1">
    <name type="scientific">marine metagenome</name>
    <dbReference type="NCBI Taxonomy" id="408172"/>
    <lineage>
        <taxon>unclassified sequences</taxon>
        <taxon>metagenomes</taxon>
        <taxon>ecological metagenomes</taxon>
    </lineage>
</organism>
<dbReference type="Pfam" id="PF02566">
    <property type="entry name" value="OsmC"/>
    <property type="match status" value="1"/>
</dbReference>
<reference evidence="1" key="1">
    <citation type="submission" date="2018-05" db="EMBL/GenBank/DDBJ databases">
        <authorList>
            <person name="Lanie J.A."/>
            <person name="Ng W.-L."/>
            <person name="Kazmierczak K.M."/>
            <person name="Andrzejewski T.M."/>
            <person name="Davidsen T.M."/>
            <person name="Wayne K.J."/>
            <person name="Tettelin H."/>
            <person name="Glass J.I."/>
            <person name="Rusch D."/>
            <person name="Podicherti R."/>
            <person name="Tsui H.-C.T."/>
            <person name="Winkler M.E."/>
        </authorList>
    </citation>
    <scope>NUCLEOTIDE SEQUENCE</scope>
</reference>
<sequence length="65" mass="7234">VAGEIEKEGGVLVLRRIHVHYKLRVPDPDEVRDTVARVLEMHVGKCPIAKSLEGAIEITTDVEFV</sequence>
<gene>
    <name evidence="1" type="ORF">METZ01_LOCUS17391</name>
</gene>
<feature type="non-terminal residue" evidence="1">
    <location>
        <position position="1"/>
    </location>
</feature>
<evidence type="ECO:0008006" key="2">
    <source>
        <dbReference type="Google" id="ProtNLM"/>
    </source>
</evidence>
<dbReference type="InterPro" id="IPR015946">
    <property type="entry name" value="KH_dom-like_a/b"/>
</dbReference>
<dbReference type="SUPFAM" id="SSF82784">
    <property type="entry name" value="OsmC-like"/>
    <property type="match status" value="1"/>
</dbReference>
<evidence type="ECO:0000313" key="1">
    <source>
        <dbReference type="EMBL" id="SUZ64537.1"/>
    </source>
</evidence>
<dbReference type="InterPro" id="IPR003718">
    <property type="entry name" value="OsmC/Ohr_fam"/>
</dbReference>
<dbReference type="InterPro" id="IPR036102">
    <property type="entry name" value="OsmC/Ohrsf"/>
</dbReference>
<dbReference type="Gene3D" id="3.30.300.20">
    <property type="match status" value="1"/>
</dbReference>
<proteinExistence type="predicted"/>
<protein>
    <recommendedName>
        <fullName evidence="2">OsmC family protein</fullName>
    </recommendedName>
</protein>
<name>A0A381PE84_9ZZZZ</name>
<dbReference type="AlphaFoldDB" id="A0A381PE84"/>
<accession>A0A381PE84</accession>
<dbReference type="EMBL" id="UINC01000937">
    <property type="protein sequence ID" value="SUZ64537.1"/>
    <property type="molecule type" value="Genomic_DNA"/>
</dbReference>